<sequence>MDAFHRAALQHGGHCNGTPGVRPDYGDDYYAAFVIDPDGHHIEAVVDRTPTRQPAPPLRDVGMSVL</sequence>
<dbReference type="InterPro" id="IPR037523">
    <property type="entry name" value="VOC_core"/>
</dbReference>
<dbReference type="Gene3D" id="3.10.180.10">
    <property type="entry name" value="2,3-Dihydroxybiphenyl 1,2-Dioxygenase, domain 1"/>
    <property type="match status" value="1"/>
</dbReference>
<dbReference type="SUPFAM" id="SSF54593">
    <property type="entry name" value="Glyoxalase/Bleomycin resistance protein/Dihydroxybiphenyl dioxygenase"/>
    <property type="match status" value="1"/>
</dbReference>
<comment type="caution">
    <text evidence="1">The sequence shown here is derived from an EMBL/GenBank/DDBJ whole genome shotgun (WGS) entry which is preliminary data.</text>
</comment>
<dbReference type="AlphaFoldDB" id="A0A836NZR2"/>
<dbReference type="EMBL" id="AKBN01001367">
    <property type="protein sequence ID" value="KFA00571.1"/>
    <property type="molecule type" value="Genomic_DNA"/>
</dbReference>
<evidence type="ECO:0000313" key="1">
    <source>
        <dbReference type="EMBL" id="KFA00571.1"/>
    </source>
</evidence>
<accession>A0A836NZR2</accession>
<organism evidence="1">
    <name type="scientific">Xanthomonas vasicola pv. vasculorum NCPPB 890</name>
    <dbReference type="NCBI Taxonomy" id="1184265"/>
    <lineage>
        <taxon>Bacteria</taxon>
        <taxon>Pseudomonadati</taxon>
        <taxon>Pseudomonadota</taxon>
        <taxon>Gammaproteobacteria</taxon>
        <taxon>Lysobacterales</taxon>
        <taxon>Lysobacteraceae</taxon>
        <taxon>Xanthomonas</taxon>
    </lineage>
</organism>
<reference evidence="1" key="1">
    <citation type="submission" date="2012-05" db="EMBL/GenBank/DDBJ databases">
        <authorList>
            <person name="Studholme D.J."/>
            <person name="Wasukira A."/>
            <person name="Grant M."/>
        </authorList>
    </citation>
    <scope>NUCLEOTIDE SEQUENCE [LARGE SCALE GENOMIC DNA]</scope>
    <source>
        <strain evidence="1">NCPPB 890</strain>
    </source>
</reference>
<gene>
    <name evidence="1" type="ORF">A11K_0121250</name>
</gene>
<dbReference type="PANTHER" id="PTHR35006">
    <property type="entry name" value="GLYOXALASE FAMILY PROTEIN (AFU_ORTHOLOGUE AFUA_5G14830)"/>
    <property type="match status" value="1"/>
</dbReference>
<name>A0A836NZR2_XANVA</name>
<dbReference type="PANTHER" id="PTHR35006:SF4">
    <property type="entry name" value="BLR7706 PROTEIN"/>
    <property type="match status" value="1"/>
</dbReference>
<protein>
    <submittedName>
        <fullName evidence="1">Glyoxalase</fullName>
    </submittedName>
</protein>
<dbReference type="PROSITE" id="PS51819">
    <property type="entry name" value="VOC"/>
    <property type="match status" value="1"/>
</dbReference>
<proteinExistence type="predicted"/>
<dbReference type="InterPro" id="IPR029068">
    <property type="entry name" value="Glyas_Bleomycin-R_OHBP_Dase"/>
</dbReference>